<dbReference type="Proteomes" id="UP000251647">
    <property type="component" value="Unassembled WGS sequence"/>
</dbReference>
<dbReference type="AlphaFoldDB" id="A0A2T3QIL0"/>
<dbReference type="EMBL" id="UATL01000009">
    <property type="protein sequence ID" value="SPY46262.1"/>
    <property type="molecule type" value="Genomic_DNA"/>
</dbReference>
<evidence type="ECO:0000259" key="1">
    <source>
        <dbReference type="Pfam" id="PF13511"/>
    </source>
</evidence>
<accession>A0A2T3QIL0</accession>
<dbReference type="InterPro" id="IPR013783">
    <property type="entry name" value="Ig-like_fold"/>
</dbReference>
<reference evidence="2 3" key="1">
    <citation type="submission" date="2018-06" db="EMBL/GenBank/DDBJ databases">
        <authorList>
            <consortium name="Pathogen Informatics"/>
            <person name="Doyle S."/>
        </authorList>
    </citation>
    <scope>NUCLEOTIDE SEQUENCE [LARGE SCALE GENOMIC DNA]</scope>
    <source>
        <strain evidence="2 3">NCTC11647</strain>
    </source>
</reference>
<evidence type="ECO:0000313" key="3">
    <source>
        <dbReference type="Proteomes" id="UP000251647"/>
    </source>
</evidence>
<organism evidence="2 3">
    <name type="scientific">Photobacterium damselae</name>
    <dbReference type="NCBI Taxonomy" id="38293"/>
    <lineage>
        <taxon>Bacteria</taxon>
        <taxon>Pseudomonadati</taxon>
        <taxon>Pseudomonadota</taxon>
        <taxon>Gammaproteobacteria</taxon>
        <taxon>Vibrionales</taxon>
        <taxon>Vibrionaceae</taxon>
        <taxon>Photobacterium</taxon>
    </lineage>
</organism>
<name>A0A2T3QIL0_PHODM</name>
<protein>
    <recommendedName>
        <fullName evidence="1">DUF4124 domain-containing protein</fullName>
    </recommendedName>
</protein>
<dbReference type="Gene3D" id="2.60.40.10">
    <property type="entry name" value="Immunoglobulins"/>
    <property type="match status" value="1"/>
</dbReference>
<evidence type="ECO:0000313" key="2">
    <source>
        <dbReference type="EMBL" id="SPY46262.1"/>
    </source>
</evidence>
<proteinExistence type="predicted"/>
<dbReference type="Pfam" id="PF13511">
    <property type="entry name" value="DUF4124"/>
    <property type="match status" value="1"/>
</dbReference>
<feature type="domain" description="DUF4124" evidence="1">
    <location>
        <begin position="12"/>
        <end position="68"/>
    </location>
</feature>
<dbReference type="RefSeq" id="WP_005301962.1">
    <property type="nucleotide sequence ID" value="NZ_CP018297.1"/>
</dbReference>
<dbReference type="InterPro" id="IPR025392">
    <property type="entry name" value="DUF4124"/>
</dbReference>
<dbReference type="OrthoDB" id="7062774at2"/>
<gene>
    <name evidence="2" type="ORF">NCTC11647_04625</name>
</gene>
<sequence length="188" mass="20964">MLRLCAVWTTTLLLLMVTNTVNATIYSWEDEHGVVHFSDRPTNPNAQEYQLDVIQVKTSQEVKQTTTQASTEAQPSKPLLPPATVSIISPIHDQTIRNNEGNIRVTAVANHPLTAQTQAQLLLDGKAYLTPQQTLTWQLENINRGTHQIQIQLIKNGKVIASSENITVYLHRASALQPKFPPVKPKTE</sequence>